<feature type="transmembrane region" description="Helical" evidence="2">
    <location>
        <begin position="61"/>
        <end position="80"/>
    </location>
</feature>
<reference evidence="3" key="2">
    <citation type="submission" date="2017-10" db="EMBL/GenBank/DDBJ databases">
        <title>Ladona fulva Genome sequencing and assembly.</title>
        <authorList>
            <person name="Murali S."/>
            <person name="Richards S."/>
            <person name="Bandaranaike D."/>
            <person name="Bellair M."/>
            <person name="Blankenburg K."/>
            <person name="Chao H."/>
            <person name="Dinh H."/>
            <person name="Doddapaneni H."/>
            <person name="Dugan-Rocha S."/>
            <person name="Elkadiri S."/>
            <person name="Gnanaolivu R."/>
            <person name="Hernandez B."/>
            <person name="Skinner E."/>
            <person name="Javaid M."/>
            <person name="Lee S."/>
            <person name="Li M."/>
            <person name="Ming W."/>
            <person name="Munidasa M."/>
            <person name="Muniz J."/>
            <person name="Nguyen L."/>
            <person name="Hughes D."/>
            <person name="Osuji N."/>
            <person name="Pu L.-L."/>
            <person name="Puazo M."/>
            <person name="Qu C."/>
            <person name="Quiroz J."/>
            <person name="Raj R."/>
            <person name="Weissenberger G."/>
            <person name="Xin Y."/>
            <person name="Zou X."/>
            <person name="Han Y."/>
            <person name="Worley K."/>
            <person name="Muzny D."/>
            <person name="Gibbs R."/>
        </authorList>
    </citation>
    <scope>NUCLEOTIDE SEQUENCE</scope>
    <source>
        <strain evidence="3">Sampled in the wild</strain>
    </source>
</reference>
<feature type="compositionally biased region" description="Polar residues" evidence="1">
    <location>
        <begin position="474"/>
        <end position="492"/>
    </location>
</feature>
<keyword evidence="2" id="KW-0472">Membrane</keyword>
<keyword evidence="4" id="KW-1185">Reference proteome</keyword>
<evidence type="ECO:0000256" key="2">
    <source>
        <dbReference type="SAM" id="Phobius"/>
    </source>
</evidence>
<sequence length="997" mass="108145">MLQLYSDAFLLESSSFRCRWLEGFEFPPSVSLLFYIAEVAKLIATWSHTLDNFKVFRAKKFLICFSVSIGCAIMFVAIALQDSGAENSSLSSEVEEEEEAPDKCIGEEGVGEKGVGGVRRVGGGEDGGPQAKQPRLGAEEASQVMATAPSNFDSPDYAQNSLNMRSCPQSERIFGSSHNCAYFVIRRIDTDSEAEAKDSGVKEEERIEHLSNGSESKVCEEVTPKFESEEDDDEDDDEWVYSKGCTKEERDTKARKSLQYEVPDSKDNLIDSINKVESKPCARVFEALKLNSSDKDKTARIKKWLSQGGHVAEESAEEEQASKGCPIDSCDASGEYTSSGESSEVESQSSGEMDGSIATCRKSSAVAANALATAGWNSKISPLIAHELGISSMSLSPTDGDVTPVAENRALPSSISLSPTVKPVLRSKRRKMKLSSHHQNSPNSEQKRRPWSICVSGSSHLVAISSDGNCATPTSMQAANFSPSPSSTSPQHAQMHGARSTSESAIHCLAYSSSSCSTGLDDVGSAPGRAGTGSDGLTPTRGSVDGEGLGSGGGSSTGTGSLRRRKVRTRRRALGQRSESGNSDSVPMDAVRRGSLYSGKGLTSGGSQKGSHSHSTSSDYSSSNLVGDETKDEMDEMGSVGVIREIWNSNGIEGEEMATEEEDDEDIEEGEKLGSLQTEETSSFSEQAWDNYQVCLSEGGDYSSDEDKKEKEQILKRLMEFGDDYRNHFDSQSDGGSSLARQQPTPCSTLDSFPGDGVRSLPRSHSPTPPSPGSASRTGSGRRKRPTMPLTNSLTRVRQAFPEVGPQKFMPQVPLISNGPASLGPMVNLIDEMGNCNSVNVLDSDSDLEDVNHLLKESREQFRLMESYMEKALGRGLSSNSTPGKYPPHADYAEIAATCKENIKILRTLLMSSDGMDGKGNLLTPRDFWETKDLVLRWEMLESRAEECHMLRMLRQEIAALRDAMVSPSSERLVGGKVEDLQNRKELDRRIQEVKVS</sequence>
<feature type="region of interest" description="Disordered" evidence="1">
    <location>
        <begin position="308"/>
        <end position="356"/>
    </location>
</feature>
<dbReference type="Proteomes" id="UP000792457">
    <property type="component" value="Unassembled WGS sequence"/>
</dbReference>
<feature type="compositionally biased region" description="Basic residues" evidence="1">
    <location>
        <begin position="562"/>
        <end position="574"/>
    </location>
</feature>
<feature type="region of interest" description="Disordered" evidence="1">
    <location>
        <begin position="519"/>
        <end position="688"/>
    </location>
</feature>
<comment type="caution">
    <text evidence="3">The sequence shown here is derived from an EMBL/GenBank/DDBJ whole genome shotgun (WGS) entry which is preliminary data.</text>
</comment>
<evidence type="ECO:0000313" key="4">
    <source>
        <dbReference type="Proteomes" id="UP000792457"/>
    </source>
</evidence>
<dbReference type="EMBL" id="KZ308366">
    <property type="protein sequence ID" value="KAG8228292.1"/>
    <property type="molecule type" value="Genomic_DNA"/>
</dbReference>
<feature type="compositionally biased region" description="Acidic residues" evidence="1">
    <location>
        <begin position="228"/>
        <end position="239"/>
    </location>
</feature>
<feature type="compositionally biased region" description="Basic and acidic residues" evidence="1">
    <location>
        <begin position="193"/>
        <end position="209"/>
    </location>
</feature>
<dbReference type="OrthoDB" id="10041151at2759"/>
<feature type="region of interest" description="Disordered" evidence="1">
    <location>
        <begin position="193"/>
        <end position="269"/>
    </location>
</feature>
<feature type="compositionally biased region" description="Low complexity" evidence="1">
    <location>
        <begin position="333"/>
        <end position="352"/>
    </location>
</feature>
<evidence type="ECO:0000256" key="1">
    <source>
        <dbReference type="SAM" id="MobiDB-lite"/>
    </source>
</evidence>
<feature type="compositionally biased region" description="Basic and acidic residues" evidence="1">
    <location>
        <begin position="217"/>
        <end position="227"/>
    </location>
</feature>
<feature type="region of interest" description="Disordered" evidence="1">
    <location>
        <begin position="429"/>
        <end position="450"/>
    </location>
</feature>
<organism evidence="3 4">
    <name type="scientific">Ladona fulva</name>
    <name type="common">Scarce chaser dragonfly</name>
    <name type="synonym">Libellula fulva</name>
    <dbReference type="NCBI Taxonomy" id="123851"/>
    <lineage>
        <taxon>Eukaryota</taxon>
        <taxon>Metazoa</taxon>
        <taxon>Ecdysozoa</taxon>
        <taxon>Arthropoda</taxon>
        <taxon>Hexapoda</taxon>
        <taxon>Insecta</taxon>
        <taxon>Pterygota</taxon>
        <taxon>Palaeoptera</taxon>
        <taxon>Odonata</taxon>
        <taxon>Epiprocta</taxon>
        <taxon>Anisoptera</taxon>
        <taxon>Libelluloidea</taxon>
        <taxon>Libellulidae</taxon>
        <taxon>Ladona</taxon>
    </lineage>
</organism>
<feature type="compositionally biased region" description="Polar residues" evidence="1">
    <location>
        <begin position="732"/>
        <end position="751"/>
    </location>
</feature>
<feature type="compositionally biased region" description="Polar residues" evidence="1">
    <location>
        <begin position="675"/>
        <end position="688"/>
    </location>
</feature>
<feature type="compositionally biased region" description="Gly residues" evidence="1">
    <location>
        <begin position="545"/>
        <end position="557"/>
    </location>
</feature>
<feature type="compositionally biased region" description="Low complexity" evidence="1">
    <location>
        <begin position="609"/>
        <end position="623"/>
    </location>
</feature>
<name>A0A8K0P0A1_LADFU</name>
<accession>A0A8K0P0A1</accession>
<dbReference type="AlphaFoldDB" id="A0A8K0P0A1"/>
<feature type="region of interest" description="Disordered" evidence="1">
    <location>
        <begin position="89"/>
        <end position="116"/>
    </location>
</feature>
<evidence type="ECO:0000313" key="3">
    <source>
        <dbReference type="EMBL" id="KAG8228292.1"/>
    </source>
</evidence>
<feature type="compositionally biased region" description="Acidic residues" evidence="1">
    <location>
        <begin position="653"/>
        <end position="669"/>
    </location>
</feature>
<gene>
    <name evidence="3" type="ORF">J437_LFUL007010</name>
</gene>
<proteinExistence type="predicted"/>
<feature type="compositionally biased region" description="Basic and acidic residues" evidence="1">
    <location>
        <begin position="245"/>
        <end position="254"/>
    </location>
</feature>
<protein>
    <submittedName>
        <fullName evidence="3">Uncharacterized protein</fullName>
    </submittedName>
</protein>
<feature type="region of interest" description="Disordered" evidence="1">
    <location>
        <begin position="474"/>
        <end position="501"/>
    </location>
</feature>
<reference evidence="3" key="1">
    <citation type="submission" date="2013-04" db="EMBL/GenBank/DDBJ databases">
        <authorList>
            <person name="Qu J."/>
            <person name="Murali S.C."/>
            <person name="Bandaranaike D."/>
            <person name="Bellair M."/>
            <person name="Blankenburg K."/>
            <person name="Chao H."/>
            <person name="Dinh H."/>
            <person name="Doddapaneni H."/>
            <person name="Downs B."/>
            <person name="Dugan-Rocha S."/>
            <person name="Elkadiri S."/>
            <person name="Gnanaolivu R.D."/>
            <person name="Hernandez B."/>
            <person name="Javaid M."/>
            <person name="Jayaseelan J.C."/>
            <person name="Lee S."/>
            <person name="Li M."/>
            <person name="Ming W."/>
            <person name="Munidasa M."/>
            <person name="Muniz J."/>
            <person name="Nguyen L."/>
            <person name="Ongeri F."/>
            <person name="Osuji N."/>
            <person name="Pu L.-L."/>
            <person name="Puazo M."/>
            <person name="Qu C."/>
            <person name="Quiroz J."/>
            <person name="Raj R."/>
            <person name="Weissenberger G."/>
            <person name="Xin Y."/>
            <person name="Zou X."/>
            <person name="Han Y."/>
            <person name="Richards S."/>
            <person name="Worley K."/>
            <person name="Muzny D."/>
            <person name="Gibbs R."/>
        </authorList>
    </citation>
    <scope>NUCLEOTIDE SEQUENCE</scope>
    <source>
        <strain evidence="3">Sampled in the wild</strain>
    </source>
</reference>
<keyword evidence="2" id="KW-0812">Transmembrane</keyword>
<keyword evidence="2" id="KW-1133">Transmembrane helix</keyword>
<feature type="region of interest" description="Disordered" evidence="1">
    <location>
        <begin position="726"/>
        <end position="797"/>
    </location>
</feature>